<keyword evidence="2" id="KW-0472">Membrane</keyword>
<organism evidence="3 4">
    <name type="scientific">Podospora pseudopauciseta</name>
    <dbReference type="NCBI Taxonomy" id="2093780"/>
    <lineage>
        <taxon>Eukaryota</taxon>
        <taxon>Fungi</taxon>
        <taxon>Dikarya</taxon>
        <taxon>Ascomycota</taxon>
        <taxon>Pezizomycotina</taxon>
        <taxon>Sordariomycetes</taxon>
        <taxon>Sordariomycetidae</taxon>
        <taxon>Sordariales</taxon>
        <taxon>Podosporaceae</taxon>
        <taxon>Podospora</taxon>
    </lineage>
</organism>
<feature type="region of interest" description="Disordered" evidence="1">
    <location>
        <begin position="201"/>
        <end position="226"/>
    </location>
</feature>
<feature type="transmembrane region" description="Helical" evidence="2">
    <location>
        <begin position="367"/>
        <end position="389"/>
    </location>
</feature>
<evidence type="ECO:0000313" key="3">
    <source>
        <dbReference type="EMBL" id="KAK4666331.1"/>
    </source>
</evidence>
<feature type="compositionally biased region" description="Basic and acidic residues" evidence="1">
    <location>
        <begin position="462"/>
        <end position="477"/>
    </location>
</feature>
<name>A0ABR0HE36_9PEZI</name>
<reference evidence="3 4" key="1">
    <citation type="journal article" date="2023" name="bioRxiv">
        <title>High-quality genome assemblies of four members of thePodospora anserinaspecies complex.</title>
        <authorList>
            <person name="Ament-Velasquez S.L."/>
            <person name="Vogan A.A."/>
            <person name="Wallerman O."/>
            <person name="Hartmann F."/>
            <person name="Gautier V."/>
            <person name="Silar P."/>
            <person name="Giraud T."/>
            <person name="Johannesson H."/>
        </authorList>
    </citation>
    <scope>NUCLEOTIDE SEQUENCE [LARGE SCALE GENOMIC DNA]</scope>
    <source>
        <strain evidence="3 4">CBS 411.78</strain>
    </source>
</reference>
<dbReference type="InterPro" id="IPR028000">
    <property type="entry name" value="Pma1"/>
</dbReference>
<gene>
    <name evidence="3" type="ORF">QC763_404840</name>
</gene>
<keyword evidence="2" id="KW-1133">Transmembrane helix</keyword>
<sequence length="477" mass="51601">MDAVQRARKKRQVSSIMQVGCEEGRLGCWRGEATLSWLPASTVWRVVCVSPRSSRGLSRFSVSNRPVDPEVRAFGILRIHPAITDQVVLQHLKLRSILIPQTARQFKMRYLPKVALATIVSSLFLPPAFSLPQAGSVPDAAPLPWVTINPQGDAETIIPKVITTDGHRATLSNPPAHLISTATYTLSPDGRLSTYTGLAPVATATTNPDNNNNNSNSNNDDDDDDESAAFLACQSDKGHDEPFCLPRRGSSLIAGRTYYITWSPSYFSPQSTPLTLHVFFSSSSLSQQTGINLTPIPIPASVGFYAWTIPPNFPTTSPISFALQHNDTTTEEANDIVTVSGPTVNVFSSDPNPEPSASGDGNGTNHLAIVLPIVIIAILIGLAGFCFLFRRRKGRWPVIGERARSSGSGYTGQGGRRVQEDQVGGGVVTGDNKSETNIGVELTDRDSWSPTSPNSPSRGRNVFREEVERQERLGRGG</sequence>
<protein>
    <submittedName>
        <fullName evidence="3">Uncharacterized protein</fullName>
    </submittedName>
</protein>
<dbReference type="GeneID" id="87932469"/>
<evidence type="ECO:0000313" key="4">
    <source>
        <dbReference type="Proteomes" id="UP001326199"/>
    </source>
</evidence>
<dbReference type="EMBL" id="JAFFHB010000005">
    <property type="protein sequence ID" value="KAK4666331.1"/>
    <property type="molecule type" value="Genomic_DNA"/>
</dbReference>
<accession>A0ABR0HE36</accession>
<evidence type="ECO:0000256" key="2">
    <source>
        <dbReference type="SAM" id="Phobius"/>
    </source>
</evidence>
<proteinExistence type="predicted"/>
<evidence type="ECO:0000256" key="1">
    <source>
        <dbReference type="SAM" id="MobiDB-lite"/>
    </source>
</evidence>
<feature type="compositionally biased region" description="Polar residues" evidence="1">
    <location>
        <begin position="448"/>
        <end position="458"/>
    </location>
</feature>
<feature type="region of interest" description="Disordered" evidence="1">
    <location>
        <begin position="404"/>
        <end position="477"/>
    </location>
</feature>
<dbReference type="Proteomes" id="UP001326199">
    <property type="component" value="Unassembled WGS sequence"/>
</dbReference>
<dbReference type="RefSeq" id="XP_062766297.1">
    <property type="nucleotide sequence ID" value="XM_062912126.1"/>
</dbReference>
<keyword evidence="4" id="KW-1185">Reference proteome</keyword>
<keyword evidence="2" id="KW-0812">Transmembrane</keyword>
<comment type="caution">
    <text evidence="3">The sequence shown here is derived from an EMBL/GenBank/DDBJ whole genome shotgun (WGS) entry which is preliminary data.</text>
</comment>
<dbReference type="Pfam" id="PF14610">
    <property type="entry name" value="Psg1"/>
    <property type="match status" value="1"/>
</dbReference>
<feature type="compositionally biased region" description="Low complexity" evidence="1">
    <location>
        <begin position="209"/>
        <end position="218"/>
    </location>
</feature>